<evidence type="ECO:0000256" key="4">
    <source>
        <dbReference type="RuleBase" id="RU361277"/>
    </source>
</evidence>
<dbReference type="Pfam" id="PF00107">
    <property type="entry name" value="ADH_zinc_N"/>
    <property type="match status" value="1"/>
</dbReference>
<dbReference type="Proteomes" id="UP000321440">
    <property type="component" value="Unassembled WGS sequence"/>
</dbReference>
<evidence type="ECO:0000313" key="7">
    <source>
        <dbReference type="Proteomes" id="UP000321440"/>
    </source>
</evidence>
<dbReference type="GO" id="GO:0008270">
    <property type="term" value="F:zinc ion binding"/>
    <property type="evidence" value="ECO:0007669"/>
    <property type="project" value="InterPro"/>
</dbReference>
<keyword evidence="1 4" id="KW-0479">Metal-binding</keyword>
<dbReference type="PANTHER" id="PTHR43401">
    <property type="entry name" value="L-THREONINE 3-DEHYDROGENASE"/>
    <property type="match status" value="1"/>
</dbReference>
<comment type="caution">
    <text evidence="6">The sequence shown here is derived from an EMBL/GenBank/DDBJ whole genome shotgun (WGS) entry which is preliminary data.</text>
</comment>
<dbReference type="PANTHER" id="PTHR43401:SF5">
    <property type="entry name" value="ALCOHOL DEHYDROGENASE-RELATED"/>
    <property type="match status" value="1"/>
</dbReference>
<dbReference type="InterPro" id="IPR020843">
    <property type="entry name" value="ER"/>
</dbReference>
<dbReference type="Gene3D" id="3.90.180.10">
    <property type="entry name" value="Medium-chain alcohol dehydrogenases, catalytic domain"/>
    <property type="match status" value="1"/>
</dbReference>
<comment type="cofactor">
    <cofactor evidence="4">
        <name>Zn(2+)</name>
        <dbReference type="ChEBI" id="CHEBI:29105"/>
    </cofactor>
</comment>
<evidence type="ECO:0000259" key="5">
    <source>
        <dbReference type="SMART" id="SM00829"/>
    </source>
</evidence>
<feature type="domain" description="Enoyl reductase (ER)" evidence="5">
    <location>
        <begin position="7"/>
        <end position="340"/>
    </location>
</feature>
<dbReference type="SUPFAM" id="SSF51735">
    <property type="entry name" value="NAD(P)-binding Rossmann-fold domains"/>
    <property type="match status" value="1"/>
</dbReference>
<gene>
    <name evidence="6" type="primary">adh</name>
    <name evidence="6" type="ORF">AHA02nite_19440</name>
</gene>
<dbReference type="InterPro" id="IPR036291">
    <property type="entry name" value="NAD(P)-bd_dom_sf"/>
</dbReference>
<organism evidence="6 7">
    <name type="scientific">Alkalibacillus haloalkaliphilus</name>
    <dbReference type="NCBI Taxonomy" id="94136"/>
    <lineage>
        <taxon>Bacteria</taxon>
        <taxon>Bacillati</taxon>
        <taxon>Bacillota</taxon>
        <taxon>Bacilli</taxon>
        <taxon>Bacillales</taxon>
        <taxon>Bacillaceae</taxon>
        <taxon>Alkalibacillus</taxon>
    </lineage>
</organism>
<dbReference type="InterPro" id="IPR011032">
    <property type="entry name" value="GroES-like_sf"/>
</dbReference>
<keyword evidence="3" id="KW-0560">Oxidoreductase</keyword>
<dbReference type="InterPro" id="IPR013154">
    <property type="entry name" value="ADH-like_N"/>
</dbReference>
<dbReference type="InterPro" id="IPR002328">
    <property type="entry name" value="ADH_Zn_CS"/>
</dbReference>
<dbReference type="OrthoDB" id="9806940at2"/>
<reference evidence="6 7" key="1">
    <citation type="submission" date="2019-07" db="EMBL/GenBank/DDBJ databases">
        <title>Whole genome shotgun sequence of Alkalibacillus haloalkaliphilus NBRC 103110.</title>
        <authorList>
            <person name="Hosoyama A."/>
            <person name="Uohara A."/>
            <person name="Ohji S."/>
            <person name="Ichikawa N."/>
        </authorList>
    </citation>
    <scope>NUCLEOTIDE SEQUENCE [LARGE SCALE GENOMIC DNA]</scope>
    <source>
        <strain evidence="6 7">NBRC 103110</strain>
    </source>
</reference>
<proteinExistence type="inferred from homology"/>
<dbReference type="AlphaFoldDB" id="A0A511W780"/>
<keyword evidence="7" id="KW-1185">Reference proteome</keyword>
<protein>
    <submittedName>
        <fullName evidence="6">Alcohol dehydrogenase</fullName>
    </submittedName>
</protein>
<evidence type="ECO:0000313" key="6">
    <source>
        <dbReference type="EMBL" id="GEN46168.1"/>
    </source>
</evidence>
<accession>A0A511W780</accession>
<sequence length="344" mass="36958">MKALVMEDVKRAVVKDVPDPQIDSKGIVVKNMANGVCRSDWHMWVGDIDFVQPIIGHEFAGVVEEVGSEVKNFKKGDRVIVPFSGSDGTCPYCLKGDTHLCDSFLVPGVAYEGGYGEYVGVPNGDRNVVHIPESVSFKDAAAMGCRFMTSYHGVIDQAQVLPGERVVVYGCGGVGLSAIHIANSMGAEVIGVDINDNNLNLAKQMGAHHIINSINNDPVEAVQEITRGGADVSIDALGIAQTCLNGINSLKKGGRHLQIGVTTQKEAGYISLPIDDMVMAEKSFITTLGMPGHRFEPMLNMVGQGNLNPGQMVTDEISLSEVERVFNDMSDYKTNGTIVVTKFD</sequence>
<dbReference type="InterPro" id="IPR050129">
    <property type="entry name" value="Zn_alcohol_dh"/>
</dbReference>
<keyword evidence="2 4" id="KW-0862">Zinc</keyword>
<dbReference type="PROSITE" id="PS00059">
    <property type="entry name" value="ADH_ZINC"/>
    <property type="match status" value="1"/>
</dbReference>
<evidence type="ECO:0000256" key="2">
    <source>
        <dbReference type="ARBA" id="ARBA00022833"/>
    </source>
</evidence>
<dbReference type="Pfam" id="PF08240">
    <property type="entry name" value="ADH_N"/>
    <property type="match status" value="1"/>
</dbReference>
<dbReference type="InterPro" id="IPR013149">
    <property type="entry name" value="ADH-like_C"/>
</dbReference>
<evidence type="ECO:0000256" key="3">
    <source>
        <dbReference type="ARBA" id="ARBA00023002"/>
    </source>
</evidence>
<dbReference type="RefSeq" id="WP_146816761.1">
    <property type="nucleotide sequence ID" value="NZ_BJYA01000013.1"/>
</dbReference>
<dbReference type="GO" id="GO:0016491">
    <property type="term" value="F:oxidoreductase activity"/>
    <property type="evidence" value="ECO:0007669"/>
    <property type="project" value="UniProtKB-KW"/>
</dbReference>
<dbReference type="SUPFAM" id="SSF50129">
    <property type="entry name" value="GroES-like"/>
    <property type="match status" value="1"/>
</dbReference>
<name>A0A511W780_9BACI</name>
<dbReference type="SMART" id="SM00829">
    <property type="entry name" value="PKS_ER"/>
    <property type="match status" value="1"/>
</dbReference>
<dbReference type="EMBL" id="BJYA01000013">
    <property type="protein sequence ID" value="GEN46168.1"/>
    <property type="molecule type" value="Genomic_DNA"/>
</dbReference>
<evidence type="ECO:0000256" key="1">
    <source>
        <dbReference type="ARBA" id="ARBA00022723"/>
    </source>
</evidence>
<comment type="similarity">
    <text evidence="4">Belongs to the zinc-containing alcohol dehydrogenase family.</text>
</comment>